<evidence type="ECO:0000256" key="2">
    <source>
        <dbReference type="ARBA" id="ARBA00022679"/>
    </source>
</evidence>
<evidence type="ECO:0000256" key="8">
    <source>
        <dbReference type="ARBA" id="ARBA00022840"/>
    </source>
</evidence>
<keyword evidence="9 11" id="KW-0239">DNA-directed DNA polymerase</keyword>
<feature type="compositionally biased region" description="Pro residues" evidence="12">
    <location>
        <begin position="416"/>
        <end position="425"/>
    </location>
</feature>
<evidence type="ECO:0000256" key="11">
    <source>
        <dbReference type="RuleBase" id="RU364063"/>
    </source>
</evidence>
<dbReference type="Gene3D" id="1.20.272.10">
    <property type="match status" value="1"/>
</dbReference>
<dbReference type="GO" id="GO:0005524">
    <property type="term" value="F:ATP binding"/>
    <property type="evidence" value="ECO:0007669"/>
    <property type="project" value="UniProtKB-KW"/>
</dbReference>
<dbReference type="SUPFAM" id="SSF52540">
    <property type="entry name" value="P-loop containing nucleoside triphosphate hydrolases"/>
    <property type="match status" value="1"/>
</dbReference>
<comment type="catalytic activity">
    <reaction evidence="10 11">
        <text>DNA(n) + a 2'-deoxyribonucleoside 5'-triphosphate = DNA(n+1) + diphosphate</text>
        <dbReference type="Rhea" id="RHEA:22508"/>
        <dbReference type="Rhea" id="RHEA-COMP:17339"/>
        <dbReference type="Rhea" id="RHEA-COMP:17340"/>
        <dbReference type="ChEBI" id="CHEBI:33019"/>
        <dbReference type="ChEBI" id="CHEBI:61560"/>
        <dbReference type="ChEBI" id="CHEBI:173112"/>
        <dbReference type="EC" id="2.7.7.7"/>
    </reaction>
</comment>
<dbReference type="InterPro" id="IPR022754">
    <property type="entry name" value="DNA_pol_III_gamma-3"/>
</dbReference>
<feature type="region of interest" description="Disordered" evidence="12">
    <location>
        <begin position="532"/>
        <end position="561"/>
    </location>
</feature>
<dbReference type="CDD" id="cd00009">
    <property type="entry name" value="AAA"/>
    <property type="match status" value="1"/>
</dbReference>
<keyword evidence="4 11" id="KW-0235">DNA replication</keyword>
<dbReference type="Proteomes" id="UP000252355">
    <property type="component" value="Unassembled WGS sequence"/>
</dbReference>
<dbReference type="GO" id="GO:0003887">
    <property type="term" value="F:DNA-directed DNA polymerase activity"/>
    <property type="evidence" value="ECO:0007669"/>
    <property type="project" value="UniProtKB-KW"/>
</dbReference>
<dbReference type="InterPro" id="IPR050238">
    <property type="entry name" value="DNA_Rep/Repair_Clamp_Loader"/>
</dbReference>
<dbReference type="AlphaFoldDB" id="A0A367ZKV1"/>
<dbReference type="InterPro" id="IPR027417">
    <property type="entry name" value="P-loop_NTPase"/>
</dbReference>
<feature type="compositionally biased region" description="Low complexity" evidence="12">
    <location>
        <begin position="426"/>
        <end position="440"/>
    </location>
</feature>
<protein>
    <recommendedName>
        <fullName evidence="11">DNA polymerase III subunit gamma/tau</fullName>
        <ecNumber evidence="11">2.7.7.7</ecNumber>
    </recommendedName>
</protein>
<keyword evidence="3 11" id="KW-0548">Nucleotidyltransferase</keyword>
<dbReference type="NCBIfam" id="NF004046">
    <property type="entry name" value="PRK05563.1"/>
    <property type="match status" value="1"/>
</dbReference>
<dbReference type="Gene3D" id="1.10.8.60">
    <property type="match status" value="1"/>
</dbReference>
<organism evidence="14 15">
    <name type="scientific">Candidatus Ozemobacter sibiricus</name>
    <dbReference type="NCBI Taxonomy" id="2268124"/>
    <lineage>
        <taxon>Bacteria</taxon>
        <taxon>Candidatus Ozemobacteria</taxon>
        <taxon>Candidatus Ozemobacterales</taxon>
        <taxon>Candidatus Ozemobacteraceae</taxon>
        <taxon>Candidatus Ozemobacter</taxon>
    </lineage>
</organism>
<evidence type="ECO:0000256" key="1">
    <source>
        <dbReference type="ARBA" id="ARBA00006360"/>
    </source>
</evidence>
<dbReference type="GO" id="GO:0006261">
    <property type="term" value="P:DNA-templated DNA replication"/>
    <property type="evidence" value="ECO:0007669"/>
    <property type="project" value="TreeGrafter"/>
</dbReference>
<comment type="subunit">
    <text evidence="11">DNA polymerase III contains a core (composed of alpha, epsilon and theta chains) that associates with a tau subunit. This core dimerizes to form the POLIII' complex. PolIII' associates with the gamma complex (composed of gamma, delta, delta', psi and chi chains) and with the beta chain to form the complete DNA polymerase III complex.</text>
</comment>
<evidence type="ECO:0000256" key="6">
    <source>
        <dbReference type="ARBA" id="ARBA00022741"/>
    </source>
</evidence>
<evidence type="ECO:0000256" key="12">
    <source>
        <dbReference type="SAM" id="MobiDB-lite"/>
    </source>
</evidence>
<dbReference type="SMART" id="SM00382">
    <property type="entry name" value="AAA"/>
    <property type="match status" value="1"/>
</dbReference>
<name>A0A367ZKV1_9BACT</name>
<evidence type="ECO:0000256" key="7">
    <source>
        <dbReference type="ARBA" id="ARBA00022833"/>
    </source>
</evidence>
<dbReference type="NCBIfam" id="TIGR02397">
    <property type="entry name" value="dnaX_nterm"/>
    <property type="match status" value="1"/>
</dbReference>
<evidence type="ECO:0000259" key="13">
    <source>
        <dbReference type="SMART" id="SM00382"/>
    </source>
</evidence>
<evidence type="ECO:0000313" key="15">
    <source>
        <dbReference type="Proteomes" id="UP000252355"/>
    </source>
</evidence>
<comment type="caution">
    <text evidence="14">The sequence shown here is derived from an EMBL/GenBank/DDBJ whole genome shotgun (WGS) entry which is preliminary data.</text>
</comment>
<evidence type="ECO:0000256" key="5">
    <source>
        <dbReference type="ARBA" id="ARBA00022723"/>
    </source>
</evidence>
<accession>A0A367ZKV1</accession>
<dbReference type="InterPro" id="IPR045085">
    <property type="entry name" value="HLD_clamp_pol_III_gamma_tau"/>
</dbReference>
<evidence type="ECO:0000256" key="3">
    <source>
        <dbReference type="ARBA" id="ARBA00022695"/>
    </source>
</evidence>
<evidence type="ECO:0000256" key="9">
    <source>
        <dbReference type="ARBA" id="ARBA00022932"/>
    </source>
</evidence>
<dbReference type="InterPro" id="IPR003593">
    <property type="entry name" value="AAA+_ATPase"/>
</dbReference>
<gene>
    <name evidence="11" type="primary">dnaX</name>
    <name evidence="14" type="ORF">OZSIB_1245</name>
</gene>
<dbReference type="GO" id="GO:0046872">
    <property type="term" value="F:metal ion binding"/>
    <property type="evidence" value="ECO:0007669"/>
    <property type="project" value="UniProtKB-KW"/>
</dbReference>
<dbReference type="SUPFAM" id="SSF48019">
    <property type="entry name" value="post-AAA+ oligomerization domain-like"/>
    <property type="match status" value="1"/>
</dbReference>
<sequence length="599" mass="65514">MSQIAKQNLYRKYRPQSFSELLGQDHITRTLQAAVSSSRINHAYLFSGPRGTGKTSAARLLAKILNCRQPVTLGKGLVDACRDCDVCRRIEDLTFMDIIEIDAASNNSVEDIRQMREKVKFMPVEGQYKVYIIDEVHMLSGSAFNAFLKTLEEPPPRVVFILATTEQQKVPATIVSRCQCFDFHPIPQKVLIARLADVVARERTERPDQFPEVKPEALHLIAECAQGGFRDALGLLDQVTSFQSDGVATVEHVLAITRRLGYPVLRGLAGSLLTRDTQGLLRQLNDLFYGGYDVGPIGRDLLEYLRKCLLLKLDPASAGFLEVVPEQAREMLDQVATIPLEYLVGVVLRLERSLTGLRHSVAPRILFEVELVRIALREISLGQEGLERRLDQVEARLKSSVGTPIRMATTEAGRPTPLPLRPPPASESRPPITTTPTAAPSRDRPSEGSLADRFQASKARLAKTAKVLGAVFQTATFESLKDGVLTIALENDFAVIKCREPKSLETLKAHLEADLGPFQTLRLLGPSDRQGASAAVPLAGSGPVGSEVRAGGGPATTRPSHAEEIAKIDRAARQAVIDKPPVADALSVFGGEIIQVEKP</sequence>
<feature type="region of interest" description="Disordered" evidence="12">
    <location>
        <begin position="404"/>
        <end position="449"/>
    </location>
</feature>
<comment type="function">
    <text evidence="11">DNA polymerase III is a complex, multichain enzyme responsible for most of the replicative synthesis in bacteria. This DNA polymerase also exhibits 3' to 5' exonuclease activity.</text>
</comment>
<dbReference type="GO" id="GO:0003677">
    <property type="term" value="F:DNA binding"/>
    <property type="evidence" value="ECO:0007669"/>
    <property type="project" value="InterPro"/>
</dbReference>
<comment type="similarity">
    <text evidence="1 11">Belongs to the DnaX/STICHEL family.</text>
</comment>
<dbReference type="Pfam" id="PF12169">
    <property type="entry name" value="DNA_pol3_gamma3"/>
    <property type="match status" value="1"/>
</dbReference>
<dbReference type="InterPro" id="IPR008921">
    <property type="entry name" value="DNA_pol3_clamp-load_cplx_C"/>
</dbReference>
<evidence type="ECO:0000256" key="10">
    <source>
        <dbReference type="ARBA" id="ARBA00049244"/>
    </source>
</evidence>
<dbReference type="InterPro" id="IPR012763">
    <property type="entry name" value="DNA_pol_III_sug/sutau_N"/>
</dbReference>
<feature type="domain" description="AAA+ ATPase" evidence="13">
    <location>
        <begin position="40"/>
        <end position="205"/>
    </location>
</feature>
<proteinExistence type="inferred from homology"/>
<evidence type="ECO:0000313" key="14">
    <source>
        <dbReference type="EMBL" id="RCK78718.1"/>
    </source>
</evidence>
<dbReference type="Pfam" id="PF13177">
    <property type="entry name" value="DNA_pol3_delta2"/>
    <property type="match status" value="1"/>
</dbReference>
<dbReference type="Pfam" id="PF22608">
    <property type="entry name" value="DNAX_ATPase_lid"/>
    <property type="match status" value="1"/>
</dbReference>
<keyword evidence="2 11" id="KW-0808">Transferase</keyword>
<dbReference type="EMBL" id="QOQW01000020">
    <property type="protein sequence ID" value="RCK78718.1"/>
    <property type="molecule type" value="Genomic_DNA"/>
</dbReference>
<keyword evidence="8 11" id="KW-0067">ATP-binding</keyword>
<keyword evidence="5" id="KW-0479">Metal-binding</keyword>
<dbReference type="GO" id="GO:0009360">
    <property type="term" value="C:DNA polymerase III complex"/>
    <property type="evidence" value="ECO:0007669"/>
    <property type="project" value="InterPro"/>
</dbReference>
<dbReference type="PANTHER" id="PTHR11669:SF0">
    <property type="entry name" value="PROTEIN STICHEL-LIKE 2"/>
    <property type="match status" value="1"/>
</dbReference>
<dbReference type="FunFam" id="3.40.50.300:FF:000014">
    <property type="entry name" value="DNA polymerase III subunit gamma/tau"/>
    <property type="match status" value="1"/>
</dbReference>
<keyword evidence="6 11" id="KW-0547">Nucleotide-binding</keyword>
<keyword evidence="7" id="KW-0862">Zinc</keyword>
<evidence type="ECO:0000256" key="4">
    <source>
        <dbReference type="ARBA" id="ARBA00022705"/>
    </source>
</evidence>
<dbReference type="PANTHER" id="PTHR11669">
    <property type="entry name" value="REPLICATION FACTOR C / DNA POLYMERASE III GAMMA-TAU SUBUNIT"/>
    <property type="match status" value="1"/>
</dbReference>
<dbReference type="Gene3D" id="3.40.50.300">
    <property type="entry name" value="P-loop containing nucleotide triphosphate hydrolases"/>
    <property type="match status" value="1"/>
</dbReference>
<dbReference type="EC" id="2.7.7.7" evidence="11"/>
<reference evidence="14 15" key="1">
    <citation type="submission" date="2018-05" db="EMBL/GenBank/DDBJ databases">
        <title>A metagenomic window into the 2 km-deep terrestrial subsurface aquifer revealed taxonomically and functionally diverse microbial community comprising novel uncultured bacterial lineages.</title>
        <authorList>
            <person name="Kadnikov V.V."/>
            <person name="Mardanov A.V."/>
            <person name="Beletsky A.V."/>
            <person name="Banks D."/>
            <person name="Pimenov N.V."/>
            <person name="Frank Y.A."/>
            <person name="Karnachuk O.V."/>
            <person name="Ravin N.V."/>
        </authorList>
    </citation>
    <scope>NUCLEOTIDE SEQUENCE [LARGE SCALE GENOMIC DNA]</scope>
    <source>
        <strain evidence="14">BY5</strain>
    </source>
</reference>